<dbReference type="Pfam" id="PF16321">
    <property type="entry name" value="Ribosom_S30AE_C"/>
    <property type="match status" value="2"/>
</dbReference>
<dbReference type="Gene3D" id="3.30.160.100">
    <property type="entry name" value="Ribosome hibernation promotion factor-like"/>
    <property type="match status" value="1"/>
</dbReference>
<sequence length="268" mass="30048">MRQITEPLSVIDVDVTTKGELPGAADYARRKIGELGRFTHRPVLHARVRLTKHDDPAVERPVVAQANLDVNGRPVRAQVEGVNAREAIDHLAARLRIQLARIAEHWKARRGKVPVESLHEWRHESEVSRRASFFPRPPDERRIMRRKSFTTAPCTVDEAAFEMEMLDYGFHLFTEKGTGFAAVLYRGGPTGYRLALVAPAPVDQLSPFERAVTITPQPVPCLTQEQAVERLGLLGLPFLFYIDAAEGRASVLYHRYDGHYGLITPSSG</sequence>
<organism evidence="3 4">
    <name type="scientific">Mycolicibacterium nivoides</name>
    <dbReference type="NCBI Taxonomy" id="2487344"/>
    <lineage>
        <taxon>Bacteria</taxon>
        <taxon>Bacillati</taxon>
        <taxon>Actinomycetota</taxon>
        <taxon>Actinomycetes</taxon>
        <taxon>Mycobacteriales</taxon>
        <taxon>Mycobacteriaceae</taxon>
        <taxon>Mycolicibacterium</taxon>
    </lineage>
</organism>
<evidence type="ECO:0000313" key="3">
    <source>
        <dbReference type="EMBL" id="MFN6545081.1"/>
    </source>
</evidence>
<protein>
    <submittedName>
        <fullName evidence="3">HPF/RaiA family ribosome-associated protein</fullName>
    </submittedName>
</protein>
<dbReference type="PANTHER" id="PTHR33231:SF1">
    <property type="entry name" value="30S RIBOSOMAL PROTEIN"/>
    <property type="match status" value="1"/>
</dbReference>
<comment type="caution">
    <text evidence="3">The sequence shown here is derived from an EMBL/GenBank/DDBJ whole genome shotgun (WGS) entry which is preliminary data.</text>
</comment>
<reference evidence="3 4" key="1">
    <citation type="submission" date="2024-12" db="EMBL/GenBank/DDBJ databases">
        <title>The coexistence of Mycolicibacterium septicum and Mycolicibacterium nivoides in clinical samples.</title>
        <authorList>
            <person name="Wang C."/>
            <person name="Feng Y."/>
            <person name="Zong Z."/>
        </authorList>
    </citation>
    <scope>NUCLEOTIDE SEQUENCE [LARGE SCALE GENOMIC DNA]</scope>
    <source>
        <strain evidence="3 4">120309</strain>
    </source>
</reference>
<proteinExistence type="predicted"/>
<gene>
    <name evidence="3" type="ORF">ACK4CT_17995</name>
</gene>
<dbReference type="PANTHER" id="PTHR33231">
    <property type="entry name" value="30S RIBOSOMAL PROTEIN"/>
    <property type="match status" value="1"/>
</dbReference>
<dbReference type="InterPro" id="IPR003489">
    <property type="entry name" value="RHF/RaiA"/>
</dbReference>
<keyword evidence="4" id="KW-1185">Reference proteome</keyword>
<dbReference type="SUPFAM" id="SSF69754">
    <property type="entry name" value="Ribosome binding protein Y (YfiA homologue)"/>
    <property type="match status" value="1"/>
</dbReference>
<feature type="domain" description="Sigma 54 modulation/S30EA ribosomal protein C-terminal" evidence="2">
    <location>
        <begin position="219"/>
        <end position="262"/>
    </location>
</feature>
<dbReference type="InterPro" id="IPR050574">
    <property type="entry name" value="HPF/YfiA_ribosome-assoc"/>
</dbReference>
<accession>A0ABW9LEM4</accession>
<feature type="domain" description="Sigma 54 modulation/S30EA ribosomal protein C-terminal" evidence="2">
    <location>
        <begin position="139"/>
        <end position="194"/>
    </location>
</feature>
<evidence type="ECO:0000313" key="4">
    <source>
        <dbReference type="Proteomes" id="UP001635816"/>
    </source>
</evidence>
<dbReference type="InterPro" id="IPR032528">
    <property type="entry name" value="Ribosom_S30AE_C"/>
</dbReference>
<dbReference type="Gene3D" id="3.30.505.50">
    <property type="entry name" value="Sigma 54 modulation/S30EA ribosomal protein, C-terminal domain"/>
    <property type="match status" value="2"/>
</dbReference>
<evidence type="ECO:0000259" key="2">
    <source>
        <dbReference type="Pfam" id="PF16321"/>
    </source>
</evidence>
<keyword evidence="1" id="KW-0810">Translation regulation</keyword>
<dbReference type="InterPro" id="IPR038416">
    <property type="entry name" value="Ribosom_S30AE_C_sf"/>
</dbReference>
<dbReference type="EMBL" id="JBKBDD010000006">
    <property type="protein sequence ID" value="MFN6545081.1"/>
    <property type="molecule type" value="Genomic_DNA"/>
</dbReference>
<dbReference type="Pfam" id="PF02482">
    <property type="entry name" value="Ribosomal_S30AE"/>
    <property type="match status" value="1"/>
</dbReference>
<dbReference type="Proteomes" id="UP001635816">
    <property type="component" value="Unassembled WGS sequence"/>
</dbReference>
<name>A0ABW9LEM4_9MYCO</name>
<dbReference type="InterPro" id="IPR036567">
    <property type="entry name" value="RHF-like"/>
</dbReference>
<dbReference type="RefSeq" id="WP_409543896.1">
    <property type="nucleotide sequence ID" value="NZ_JBKBDD010000006.1"/>
</dbReference>
<evidence type="ECO:0000256" key="1">
    <source>
        <dbReference type="ARBA" id="ARBA00022845"/>
    </source>
</evidence>